<evidence type="ECO:0000259" key="2">
    <source>
        <dbReference type="Pfam" id="PF01523"/>
    </source>
</evidence>
<gene>
    <name evidence="5" type="ORF">KK488_03390</name>
</gene>
<evidence type="ECO:0000259" key="3">
    <source>
        <dbReference type="Pfam" id="PF19289"/>
    </source>
</evidence>
<feature type="domain" description="Metalloprotease TldD/E central" evidence="4">
    <location>
        <begin position="119"/>
        <end position="224"/>
    </location>
</feature>
<dbReference type="InterPro" id="IPR002510">
    <property type="entry name" value="Metalloprtase-TldD/E_N"/>
</dbReference>
<dbReference type="PANTHER" id="PTHR43421">
    <property type="entry name" value="METALLOPROTEASE PMBA"/>
    <property type="match status" value="1"/>
</dbReference>
<dbReference type="Pfam" id="PF19290">
    <property type="entry name" value="PmbA_TldD_2nd"/>
    <property type="match status" value="1"/>
</dbReference>
<dbReference type="InterPro" id="IPR045569">
    <property type="entry name" value="Metalloprtase-TldD/E_C"/>
</dbReference>
<dbReference type="Gene3D" id="3.30.2290.10">
    <property type="entry name" value="PmbA/TldD superfamily"/>
    <property type="match status" value="1"/>
</dbReference>
<feature type="domain" description="Metalloprotease TldD/E C-terminal" evidence="3">
    <location>
        <begin position="232"/>
        <end position="446"/>
    </location>
</feature>
<proteinExistence type="inferred from homology"/>
<evidence type="ECO:0000256" key="1">
    <source>
        <dbReference type="ARBA" id="ARBA00005836"/>
    </source>
</evidence>
<dbReference type="AlphaFoldDB" id="A0A9X1IP64"/>
<protein>
    <submittedName>
        <fullName evidence="5">TldD/PmbA family protein</fullName>
    </submittedName>
</protein>
<comment type="similarity">
    <text evidence="1">Belongs to the peptidase U62 family.</text>
</comment>
<evidence type="ECO:0000259" key="4">
    <source>
        <dbReference type="Pfam" id="PF19290"/>
    </source>
</evidence>
<evidence type="ECO:0000313" key="5">
    <source>
        <dbReference type="EMBL" id="MBT2185983.1"/>
    </source>
</evidence>
<accession>A0A9X1IP64</accession>
<dbReference type="Proteomes" id="UP001138757">
    <property type="component" value="Unassembled WGS sequence"/>
</dbReference>
<dbReference type="EMBL" id="JAHGAW010000002">
    <property type="protein sequence ID" value="MBT2185983.1"/>
    <property type="molecule type" value="Genomic_DNA"/>
</dbReference>
<dbReference type="InterPro" id="IPR047657">
    <property type="entry name" value="PmbA"/>
</dbReference>
<dbReference type="InterPro" id="IPR036059">
    <property type="entry name" value="TldD/PmbA_sf"/>
</dbReference>
<dbReference type="GO" id="GO:0008237">
    <property type="term" value="F:metallopeptidase activity"/>
    <property type="evidence" value="ECO:0007669"/>
    <property type="project" value="InterPro"/>
</dbReference>
<comment type="caution">
    <text evidence="5">The sequence shown here is derived from an EMBL/GenBank/DDBJ whole genome shotgun (WGS) entry which is preliminary data.</text>
</comment>
<dbReference type="SUPFAM" id="SSF111283">
    <property type="entry name" value="Putative modulator of DNA gyrase, PmbA/TldD"/>
    <property type="match status" value="1"/>
</dbReference>
<feature type="domain" description="Metalloprotease TldD/E N-terminal" evidence="2">
    <location>
        <begin position="35"/>
        <end position="90"/>
    </location>
</feature>
<dbReference type="InterPro" id="IPR045570">
    <property type="entry name" value="Metalloprtase-TldD/E_cen_dom"/>
</dbReference>
<dbReference type="PANTHER" id="PTHR43421:SF1">
    <property type="entry name" value="METALLOPROTEASE PMBA"/>
    <property type="match status" value="1"/>
</dbReference>
<dbReference type="Pfam" id="PF19289">
    <property type="entry name" value="PmbA_TldD_3rd"/>
    <property type="match status" value="1"/>
</dbReference>
<sequence length="447" mass="46867">MLSLNEALDRAQSLVAAARRAGADAADAVYGCDASSGVSVRLGELEDVERSESEHIGLRAFVGHRSATVSSSDLAPRTLETLVERVIAMAKEAPEDSYAGLAPEDRLMKKKQPSLDIEDADEPDPALLRARALEAEESARSVTGVTNSEGAGASFGRAQIALATSHGFAGAYAGTSHSIWASVIAGQDAAMQRDYASHNARHLRDIEDPEAVGARAGARAVARLNPSRIPSGPLPIIFDPRIGNSLIGHLLGAIAGPTVARKASFLLDRKGELVLPRELSVIDDPHRQRGLRSRPFDGEGLPTAQSRLIDEGVLVDWLLDSASARQLGLAPTGHATRGGGSPGVGATNVHLEGGTASPRELMSDVKRGLYVTELIGHGVNPVTGDYSRGASGFLIEDGAICCAVAEVTIAGNLKDMFANLVAANDLQFRYAINVPTLRIDGMTLAGE</sequence>
<name>A0A9X1IP64_9SPHN</name>
<evidence type="ECO:0000313" key="6">
    <source>
        <dbReference type="Proteomes" id="UP001138757"/>
    </source>
</evidence>
<organism evidence="5 6">
    <name type="scientific">Sphingobium nicotianae</name>
    <dbReference type="NCBI Taxonomy" id="2782607"/>
    <lineage>
        <taxon>Bacteria</taxon>
        <taxon>Pseudomonadati</taxon>
        <taxon>Pseudomonadota</taxon>
        <taxon>Alphaproteobacteria</taxon>
        <taxon>Sphingomonadales</taxon>
        <taxon>Sphingomonadaceae</taxon>
        <taxon>Sphingobium</taxon>
    </lineage>
</organism>
<dbReference type="RefSeq" id="WP_214621734.1">
    <property type="nucleotide sequence ID" value="NZ_JAHGAW010000002.1"/>
</dbReference>
<dbReference type="GO" id="GO:0005829">
    <property type="term" value="C:cytosol"/>
    <property type="evidence" value="ECO:0007669"/>
    <property type="project" value="TreeGrafter"/>
</dbReference>
<dbReference type="GO" id="GO:0006508">
    <property type="term" value="P:proteolysis"/>
    <property type="evidence" value="ECO:0007669"/>
    <property type="project" value="InterPro"/>
</dbReference>
<dbReference type="Pfam" id="PF01523">
    <property type="entry name" value="PmbA_TldD_1st"/>
    <property type="match status" value="1"/>
</dbReference>
<dbReference type="InterPro" id="IPR035068">
    <property type="entry name" value="TldD/PmbA_N"/>
</dbReference>
<reference evidence="5" key="1">
    <citation type="submission" date="2021-05" db="EMBL/GenBank/DDBJ databases">
        <title>Genome of Sphingobium sp. strain.</title>
        <authorList>
            <person name="Fan R."/>
        </authorList>
    </citation>
    <scope>NUCLEOTIDE SEQUENCE</scope>
    <source>
        <strain evidence="5">H33</strain>
    </source>
</reference>
<keyword evidence="6" id="KW-1185">Reference proteome</keyword>